<proteinExistence type="predicted"/>
<comment type="caution">
    <text evidence="2">The sequence shown here is derived from an EMBL/GenBank/DDBJ whole genome shotgun (WGS) entry which is preliminary data.</text>
</comment>
<organism evidence="2 3">
    <name type="scientific">Umbelopsis ramanniana AG</name>
    <dbReference type="NCBI Taxonomy" id="1314678"/>
    <lineage>
        <taxon>Eukaryota</taxon>
        <taxon>Fungi</taxon>
        <taxon>Fungi incertae sedis</taxon>
        <taxon>Mucoromycota</taxon>
        <taxon>Mucoromycotina</taxon>
        <taxon>Umbelopsidomycetes</taxon>
        <taxon>Umbelopsidales</taxon>
        <taxon>Umbelopsidaceae</taxon>
        <taxon>Umbelopsis</taxon>
    </lineage>
</organism>
<feature type="transmembrane region" description="Helical" evidence="1">
    <location>
        <begin position="40"/>
        <end position="58"/>
    </location>
</feature>
<dbReference type="RefSeq" id="XP_051448846.1">
    <property type="nucleotide sequence ID" value="XM_051585516.1"/>
</dbReference>
<sequence length="59" mass="6878">MTFCTFFFLPLPSTLSFTSLISSNILHIKKHFNNDQMINVCYPTYYVICIATAFLFVLF</sequence>
<dbReference type="AlphaFoldDB" id="A0AAD5EIB8"/>
<accession>A0AAD5EIB8</accession>
<dbReference type="GeneID" id="75910864"/>
<evidence type="ECO:0000256" key="1">
    <source>
        <dbReference type="SAM" id="Phobius"/>
    </source>
</evidence>
<evidence type="ECO:0000313" key="3">
    <source>
        <dbReference type="Proteomes" id="UP001206595"/>
    </source>
</evidence>
<protein>
    <submittedName>
        <fullName evidence="2">Uncharacterized protein</fullName>
    </submittedName>
</protein>
<dbReference type="Proteomes" id="UP001206595">
    <property type="component" value="Unassembled WGS sequence"/>
</dbReference>
<reference evidence="2" key="1">
    <citation type="submission" date="2021-06" db="EMBL/GenBank/DDBJ databases">
        <authorList>
            <consortium name="DOE Joint Genome Institute"/>
            <person name="Mondo S.J."/>
            <person name="Amses K.R."/>
            <person name="Simmons D.R."/>
            <person name="Longcore J.E."/>
            <person name="Seto K."/>
            <person name="Alves G.H."/>
            <person name="Bonds A.E."/>
            <person name="Quandt C.A."/>
            <person name="Davis W.J."/>
            <person name="Chang Y."/>
            <person name="Letcher P.M."/>
            <person name="Powell M.J."/>
            <person name="Kuo A."/>
            <person name="Labutti K."/>
            <person name="Pangilinan J."/>
            <person name="Andreopoulos W."/>
            <person name="Tritt A."/>
            <person name="Riley R."/>
            <person name="Hundley H."/>
            <person name="Johnson J."/>
            <person name="Lipzen A."/>
            <person name="Barry K."/>
            <person name="Berbee M.L."/>
            <person name="Buchler N.E."/>
            <person name="Grigoriev I.V."/>
            <person name="Spatafora J.W."/>
            <person name="Stajich J.E."/>
            <person name="James T.Y."/>
        </authorList>
    </citation>
    <scope>NUCLEOTIDE SEQUENCE</scope>
    <source>
        <strain evidence="2">AG</strain>
    </source>
</reference>
<keyword evidence="1" id="KW-0812">Transmembrane</keyword>
<dbReference type="EMBL" id="MU620894">
    <property type="protein sequence ID" value="KAI8583842.1"/>
    <property type="molecule type" value="Genomic_DNA"/>
</dbReference>
<keyword evidence="1" id="KW-0472">Membrane</keyword>
<reference evidence="2" key="2">
    <citation type="journal article" date="2022" name="Proc. Natl. Acad. Sci. U.S.A.">
        <title>Diploid-dominant life cycles characterize the early evolution of Fungi.</title>
        <authorList>
            <person name="Amses K.R."/>
            <person name="Simmons D.R."/>
            <person name="Longcore J.E."/>
            <person name="Mondo S.J."/>
            <person name="Seto K."/>
            <person name="Jeronimo G.H."/>
            <person name="Bonds A.E."/>
            <person name="Quandt C.A."/>
            <person name="Davis W.J."/>
            <person name="Chang Y."/>
            <person name="Federici B.A."/>
            <person name="Kuo A."/>
            <person name="LaButti K."/>
            <person name="Pangilinan J."/>
            <person name="Andreopoulos W."/>
            <person name="Tritt A."/>
            <person name="Riley R."/>
            <person name="Hundley H."/>
            <person name="Johnson J."/>
            <person name="Lipzen A."/>
            <person name="Barry K."/>
            <person name="Lang B.F."/>
            <person name="Cuomo C.A."/>
            <person name="Buchler N.E."/>
            <person name="Grigoriev I.V."/>
            <person name="Spatafora J.W."/>
            <person name="Stajich J.E."/>
            <person name="James T.Y."/>
        </authorList>
    </citation>
    <scope>NUCLEOTIDE SEQUENCE</scope>
    <source>
        <strain evidence="2">AG</strain>
    </source>
</reference>
<gene>
    <name evidence="2" type="ORF">K450DRAFT_220242</name>
</gene>
<feature type="transmembrane region" description="Helical" evidence="1">
    <location>
        <begin position="6"/>
        <end position="28"/>
    </location>
</feature>
<evidence type="ECO:0000313" key="2">
    <source>
        <dbReference type="EMBL" id="KAI8583842.1"/>
    </source>
</evidence>
<name>A0AAD5EIB8_UMBRA</name>
<keyword evidence="3" id="KW-1185">Reference proteome</keyword>
<keyword evidence="1" id="KW-1133">Transmembrane helix</keyword>